<keyword evidence="10" id="KW-1185">Reference proteome</keyword>
<dbReference type="STRING" id="1314781.A0A165ESJ5"/>
<dbReference type="PANTHER" id="PTHR12147:SF26">
    <property type="entry name" value="PEPTIDASE M28 DOMAIN-CONTAINING PROTEIN"/>
    <property type="match status" value="1"/>
</dbReference>
<dbReference type="InParanoid" id="A0A165ESJ5"/>
<sequence length="480" mass="50902">MLHLPRASIVLALAVGVVGQGILSPPPESRALQCVLTDAWPSGPGTPLLPQIPPADLQSIMRQVNPANINATIVKLVSFGTRNTLSSQTDPVRGIGAARDWIATQMRAYAAAARAGTTASVEVSGYEQQPANSIPFAVNISNVVGTIQGSEEPTRVYIITGHYDSRNSNVTNFEDDAPGADDDASGVAVAMELFRIMVKMAPPKATIMLGAVAGEEQGLFGSGFFAKQMKAAGMDVQGMFTNDIVGSSKADNGVVDAHSIRLFAQGIPSTATLAQSQARVSVGGENDSPARELARFVDSVASNAFTDMTVRVIYRLDRFLRGGDHRPFLEQGFPAARFTEPNENFAHQHQNVRVDPTTGVQFGDLIEFCDMNYIARVARVNAAAIWSLAQAPGTPKGVSIDTSQLTNNSTLKWTAGSSTSLAGYEIVWRPTTAFSWQAVVPVGLVSQATIALSKDDAIFGVRAVGKNGYRSPAAYPCANC</sequence>
<dbReference type="InterPro" id="IPR013783">
    <property type="entry name" value="Ig-like_fold"/>
</dbReference>
<keyword evidence="6 7" id="KW-0862">Zinc</keyword>
<evidence type="ECO:0000256" key="6">
    <source>
        <dbReference type="ARBA" id="ARBA00022833"/>
    </source>
</evidence>
<dbReference type="PANTHER" id="PTHR12147">
    <property type="entry name" value="METALLOPEPTIDASE M28 FAMILY MEMBER"/>
    <property type="match status" value="1"/>
</dbReference>
<evidence type="ECO:0000313" key="10">
    <source>
        <dbReference type="Proteomes" id="UP000077266"/>
    </source>
</evidence>
<evidence type="ECO:0000256" key="5">
    <source>
        <dbReference type="ARBA" id="ARBA00022801"/>
    </source>
</evidence>
<keyword evidence="3 7" id="KW-0645">Protease</keyword>
<evidence type="ECO:0000313" key="9">
    <source>
        <dbReference type="EMBL" id="KZV87583.1"/>
    </source>
</evidence>
<feature type="domain" description="Peptidase M28" evidence="8">
    <location>
        <begin position="142"/>
        <end position="350"/>
    </location>
</feature>
<dbReference type="OrthoDB" id="10013407at2759"/>
<proteinExistence type="inferred from homology"/>
<dbReference type="Pfam" id="PF04389">
    <property type="entry name" value="Peptidase_M28"/>
    <property type="match status" value="1"/>
</dbReference>
<feature type="chain" id="PRO_5007748358" description="Peptide hydrolase" evidence="7">
    <location>
        <begin position="20"/>
        <end position="480"/>
    </location>
</feature>
<dbReference type="EMBL" id="KV426121">
    <property type="protein sequence ID" value="KZV87583.1"/>
    <property type="molecule type" value="Genomic_DNA"/>
</dbReference>
<keyword evidence="5 7" id="KW-0378">Hydrolase</keyword>
<keyword evidence="7" id="KW-0732">Signal</keyword>
<evidence type="ECO:0000256" key="3">
    <source>
        <dbReference type="ARBA" id="ARBA00022670"/>
    </source>
</evidence>
<accession>A0A165ESJ5</accession>
<keyword evidence="9" id="KW-0482">Metalloprotease</keyword>
<dbReference type="Gene3D" id="3.40.630.10">
    <property type="entry name" value="Zn peptidases"/>
    <property type="match status" value="1"/>
</dbReference>
<evidence type="ECO:0000256" key="7">
    <source>
        <dbReference type="RuleBase" id="RU361240"/>
    </source>
</evidence>
<dbReference type="GO" id="GO:0006508">
    <property type="term" value="P:proteolysis"/>
    <property type="evidence" value="ECO:0007669"/>
    <property type="project" value="UniProtKB-KW"/>
</dbReference>
<dbReference type="GO" id="GO:0046872">
    <property type="term" value="F:metal ion binding"/>
    <property type="evidence" value="ECO:0007669"/>
    <property type="project" value="UniProtKB-KW"/>
</dbReference>
<evidence type="ECO:0000256" key="1">
    <source>
        <dbReference type="ARBA" id="ARBA00001947"/>
    </source>
</evidence>
<dbReference type="SUPFAM" id="SSF53187">
    <property type="entry name" value="Zn-dependent exopeptidases"/>
    <property type="match status" value="1"/>
</dbReference>
<feature type="signal peptide" evidence="7">
    <location>
        <begin position="1"/>
        <end position="19"/>
    </location>
</feature>
<keyword evidence="4 7" id="KW-0479">Metal-binding</keyword>
<comment type="cofactor">
    <cofactor evidence="1">
        <name>Zn(2+)</name>
        <dbReference type="ChEBI" id="CHEBI:29105"/>
    </cofactor>
</comment>
<dbReference type="InterPro" id="IPR045175">
    <property type="entry name" value="M28_fam"/>
</dbReference>
<dbReference type="InterPro" id="IPR007484">
    <property type="entry name" value="Peptidase_M28"/>
</dbReference>
<dbReference type="EC" id="3.4.-.-" evidence="7"/>
<dbReference type="Gene3D" id="2.60.40.10">
    <property type="entry name" value="Immunoglobulins"/>
    <property type="match status" value="1"/>
</dbReference>
<protein>
    <recommendedName>
        <fullName evidence="7">Peptide hydrolase</fullName>
        <ecNumber evidence="7">3.4.-.-</ecNumber>
    </recommendedName>
</protein>
<evidence type="ECO:0000259" key="8">
    <source>
        <dbReference type="Pfam" id="PF04389"/>
    </source>
</evidence>
<comment type="similarity">
    <text evidence="2">Belongs to the peptidase M28 family. M28B subfamily.</text>
</comment>
<dbReference type="AlphaFoldDB" id="A0A165ESJ5"/>
<gene>
    <name evidence="9" type="ORF">EXIGLDRAFT_752154</name>
</gene>
<name>A0A165ESJ5_EXIGL</name>
<reference evidence="9 10" key="1">
    <citation type="journal article" date="2016" name="Mol. Biol. Evol.">
        <title>Comparative Genomics of Early-Diverging Mushroom-Forming Fungi Provides Insights into the Origins of Lignocellulose Decay Capabilities.</title>
        <authorList>
            <person name="Nagy L.G."/>
            <person name="Riley R."/>
            <person name="Tritt A."/>
            <person name="Adam C."/>
            <person name="Daum C."/>
            <person name="Floudas D."/>
            <person name="Sun H."/>
            <person name="Yadav J.S."/>
            <person name="Pangilinan J."/>
            <person name="Larsson K.H."/>
            <person name="Matsuura K."/>
            <person name="Barry K."/>
            <person name="Labutti K."/>
            <person name="Kuo R."/>
            <person name="Ohm R.A."/>
            <person name="Bhattacharya S.S."/>
            <person name="Shirouzu T."/>
            <person name="Yoshinaga Y."/>
            <person name="Martin F.M."/>
            <person name="Grigoriev I.V."/>
            <person name="Hibbett D.S."/>
        </authorList>
    </citation>
    <scope>NUCLEOTIDE SEQUENCE [LARGE SCALE GENOMIC DNA]</scope>
    <source>
        <strain evidence="9 10">HHB12029</strain>
    </source>
</reference>
<dbReference type="Proteomes" id="UP000077266">
    <property type="component" value="Unassembled WGS sequence"/>
</dbReference>
<evidence type="ECO:0000256" key="4">
    <source>
        <dbReference type="ARBA" id="ARBA00022723"/>
    </source>
</evidence>
<dbReference type="GO" id="GO:0008235">
    <property type="term" value="F:metalloexopeptidase activity"/>
    <property type="evidence" value="ECO:0007669"/>
    <property type="project" value="InterPro"/>
</dbReference>
<evidence type="ECO:0000256" key="2">
    <source>
        <dbReference type="ARBA" id="ARBA00005634"/>
    </source>
</evidence>
<organism evidence="9 10">
    <name type="scientific">Exidia glandulosa HHB12029</name>
    <dbReference type="NCBI Taxonomy" id="1314781"/>
    <lineage>
        <taxon>Eukaryota</taxon>
        <taxon>Fungi</taxon>
        <taxon>Dikarya</taxon>
        <taxon>Basidiomycota</taxon>
        <taxon>Agaricomycotina</taxon>
        <taxon>Agaricomycetes</taxon>
        <taxon>Auriculariales</taxon>
        <taxon>Exidiaceae</taxon>
        <taxon>Exidia</taxon>
    </lineage>
</organism>